<comment type="similarity">
    <text evidence="1">Belongs to the LysR transcriptional regulatory family.</text>
</comment>
<dbReference type="InterPro" id="IPR005119">
    <property type="entry name" value="LysR_subst-bd"/>
</dbReference>
<keyword evidence="3" id="KW-0238">DNA-binding</keyword>
<keyword evidence="4" id="KW-0804">Transcription</keyword>
<dbReference type="PANTHER" id="PTHR30537:SF30">
    <property type="entry name" value="TRANSCRIPTIONAL REGULATOR-RELATED"/>
    <property type="match status" value="1"/>
</dbReference>
<organism evidence="6 7">
    <name type="scientific">Leeia speluncae</name>
    <dbReference type="NCBI Taxonomy" id="2884804"/>
    <lineage>
        <taxon>Bacteria</taxon>
        <taxon>Pseudomonadati</taxon>
        <taxon>Pseudomonadota</taxon>
        <taxon>Betaproteobacteria</taxon>
        <taxon>Neisseriales</taxon>
        <taxon>Leeiaceae</taxon>
        <taxon>Leeia</taxon>
    </lineage>
</organism>
<dbReference type="InterPro" id="IPR058163">
    <property type="entry name" value="LysR-type_TF_proteobact-type"/>
</dbReference>
<sequence length="327" mass="36860">MMLIHLTHNHTLMTPASRKIAFDRIELIETFIAIVDSGNLSAAARLLNTTQPTISRRLQLLESYLGLNLIKRTTHTLSLTPDGERSYERYKALLATWHNVESDLMQAKEEPQGILRVLAPHAFGQEQLIGPLADYLAKYNQVSVEWNLHDDRAFHDFIGEGIDCAIQVGEITYPDMVAVPLGFIERIVIASPKCLAKYPKVEKVTDLANFPWVALTTFYQTHISLAHSETNEEAVLRFLPKLRTDNLYAMKNAILSGMGIGVGSRWVMNDALDKGDLVHLLPDWQATPLPVHLVYPYAKFYPARLRCFVDAMKQVLPSVFEHAAKQA</sequence>
<keyword evidence="2" id="KW-0805">Transcription regulation</keyword>
<protein>
    <submittedName>
        <fullName evidence="6">LysR family transcriptional regulator</fullName>
    </submittedName>
</protein>
<proteinExistence type="inferred from homology"/>
<dbReference type="InterPro" id="IPR036388">
    <property type="entry name" value="WH-like_DNA-bd_sf"/>
</dbReference>
<evidence type="ECO:0000256" key="4">
    <source>
        <dbReference type="ARBA" id="ARBA00023163"/>
    </source>
</evidence>
<dbReference type="EMBL" id="JAJBZT010000001">
    <property type="protein sequence ID" value="MCB6182054.1"/>
    <property type="molecule type" value="Genomic_DNA"/>
</dbReference>
<name>A0ABS8D1H9_9NEIS</name>
<evidence type="ECO:0000313" key="6">
    <source>
        <dbReference type="EMBL" id="MCB6182054.1"/>
    </source>
</evidence>
<dbReference type="SUPFAM" id="SSF46785">
    <property type="entry name" value="Winged helix' DNA-binding domain"/>
    <property type="match status" value="1"/>
</dbReference>
<comment type="caution">
    <text evidence="6">The sequence shown here is derived from an EMBL/GenBank/DDBJ whole genome shotgun (WGS) entry which is preliminary data.</text>
</comment>
<evidence type="ECO:0000256" key="3">
    <source>
        <dbReference type="ARBA" id="ARBA00023125"/>
    </source>
</evidence>
<dbReference type="PANTHER" id="PTHR30537">
    <property type="entry name" value="HTH-TYPE TRANSCRIPTIONAL REGULATOR"/>
    <property type="match status" value="1"/>
</dbReference>
<dbReference type="Pfam" id="PF00126">
    <property type="entry name" value="HTH_1"/>
    <property type="match status" value="1"/>
</dbReference>
<evidence type="ECO:0000256" key="2">
    <source>
        <dbReference type="ARBA" id="ARBA00023015"/>
    </source>
</evidence>
<evidence type="ECO:0000256" key="1">
    <source>
        <dbReference type="ARBA" id="ARBA00009437"/>
    </source>
</evidence>
<gene>
    <name evidence="6" type="ORF">LIN78_00595</name>
</gene>
<evidence type="ECO:0000259" key="5">
    <source>
        <dbReference type="PROSITE" id="PS50931"/>
    </source>
</evidence>
<feature type="domain" description="HTH lysR-type" evidence="5">
    <location>
        <begin position="23"/>
        <end position="80"/>
    </location>
</feature>
<dbReference type="Gene3D" id="3.40.190.290">
    <property type="match status" value="1"/>
</dbReference>
<dbReference type="CDD" id="cd08422">
    <property type="entry name" value="PBP2_CrgA_like"/>
    <property type="match status" value="1"/>
</dbReference>
<accession>A0ABS8D1H9</accession>
<reference evidence="6" key="1">
    <citation type="submission" date="2021-10" db="EMBL/GenBank/DDBJ databases">
        <title>The complete genome sequence of Leeia sp. TBRC 13508.</title>
        <authorList>
            <person name="Charoenyingcharoen P."/>
            <person name="Yukphan P."/>
        </authorList>
    </citation>
    <scope>NUCLEOTIDE SEQUENCE</scope>
    <source>
        <strain evidence="6">TBRC 13508</strain>
    </source>
</reference>
<dbReference type="Pfam" id="PF03466">
    <property type="entry name" value="LysR_substrate"/>
    <property type="match status" value="1"/>
</dbReference>
<keyword evidence="7" id="KW-1185">Reference proteome</keyword>
<dbReference type="RefSeq" id="WP_227177450.1">
    <property type="nucleotide sequence ID" value="NZ_JAJBZT010000001.1"/>
</dbReference>
<dbReference type="InterPro" id="IPR036390">
    <property type="entry name" value="WH_DNA-bd_sf"/>
</dbReference>
<dbReference type="Gene3D" id="1.10.10.10">
    <property type="entry name" value="Winged helix-like DNA-binding domain superfamily/Winged helix DNA-binding domain"/>
    <property type="match status" value="1"/>
</dbReference>
<dbReference type="Proteomes" id="UP001165395">
    <property type="component" value="Unassembled WGS sequence"/>
</dbReference>
<dbReference type="SUPFAM" id="SSF53850">
    <property type="entry name" value="Periplasmic binding protein-like II"/>
    <property type="match status" value="1"/>
</dbReference>
<dbReference type="PROSITE" id="PS50931">
    <property type="entry name" value="HTH_LYSR"/>
    <property type="match status" value="1"/>
</dbReference>
<dbReference type="InterPro" id="IPR000847">
    <property type="entry name" value="LysR_HTH_N"/>
</dbReference>
<evidence type="ECO:0000313" key="7">
    <source>
        <dbReference type="Proteomes" id="UP001165395"/>
    </source>
</evidence>
<dbReference type="PRINTS" id="PR00039">
    <property type="entry name" value="HTHLYSR"/>
</dbReference>